<gene>
    <name evidence="4" type="ORF">ONZ51_g1949</name>
</gene>
<feature type="region of interest" description="Disordered" evidence="1">
    <location>
        <begin position="66"/>
        <end position="103"/>
    </location>
</feature>
<feature type="domain" description="Polysaccharide lyase 14" evidence="3">
    <location>
        <begin position="157"/>
        <end position="374"/>
    </location>
</feature>
<sequence>MHAFTTLLTFLAFALASVSAAPLRRRTCRPHSQIAAASSTINGSSVSHVTSTAVATSAQATSTKVSSTIAPSSSKASSTHPSSSKASSTKASSSSAPVATADSTSGSSVLKELFPVSHSAFWTTSDALSDALPLSDATFGVTNLLKALPLDYVTAPDGKYSLKAFYPEGSYTFTHAVKGGFSFYATGPDSVDLSKAKEATLSYSVYFEDGFDFQKGGKIPGFFGGNDFQTAVSCSGGRRDDGCFSTRFMWRTDGAGELYTYLPPDFDTNKGVCDIPPFSTCNDVYGASVGRGSFYFKPGSRATIGQRVRLNDAGQTNGELELFVEGKSIFTVKNLVFRDSDAGRIQGIQMQTFFGGSDSSYASPKDQSAYFSDFSVAITETF</sequence>
<accession>A0AAD7U0F9</accession>
<dbReference type="PANTHER" id="PTHR40124">
    <property type="match status" value="1"/>
</dbReference>
<dbReference type="PANTHER" id="PTHR40124:SF1">
    <property type="entry name" value="DISAGGREGATASE RELATED REPEAT PROTEIN"/>
    <property type="match status" value="1"/>
</dbReference>
<protein>
    <recommendedName>
        <fullName evidence="3">Polysaccharide lyase 14 domain-containing protein</fullName>
    </recommendedName>
</protein>
<dbReference type="Proteomes" id="UP001215151">
    <property type="component" value="Unassembled WGS sequence"/>
</dbReference>
<dbReference type="Gene3D" id="2.60.120.200">
    <property type="match status" value="1"/>
</dbReference>
<keyword evidence="5" id="KW-1185">Reference proteome</keyword>
<feature type="signal peptide" evidence="2">
    <location>
        <begin position="1"/>
        <end position="20"/>
    </location>
</feature>
<keyword evidence="2" id="KW-0732">Signal</keyword>
<dbReference type="EMBL" id="JAPEVG010000029">
    <property type="protein sequence ID" value="KAJ8494987.1"/>
    <property type="molecule type" value="Genomic_DNA"/>
</dbReference>
<evidence type="ECO:0000313" key="5">
    <source>
        <dbReference type="Proteomes" id="UP001215151"/>
    </source>
</evidence>
<reference evidence="4" key="1">
    <citation type="submission" date="2022-11" db="EMBL/GenBank/DDBJ databases">
        <title>Genome Sequence of Cubamyces cubensis.</title>
        <authorList>
            <person name="Buettner E."/>
        </authorList>
    </citation>
    <scope>NUCLEOTIDE SEQUENCE</scope>
    <source>
        <strain evidence="4">MPL-01</strain>
    </source>
</reference>
<evidence type="ECO:0000259" key="3">
    <source>
        <dbReference type="Pfam" id="PF21294"/>
    </source>
</evidence>
<evidence type="ECO:0000256" key="1">
    <source>
        <dbReference type="SAM" id="MobiDB-lite"/>
    </source>
</evidence>
<evidence type="ECO:0000313" key="4">
    <source>
        <dbReference type="EMBL" id="KAJ8494987.1"/>
    </source>
</evidence>
<dbReference type="AlphaFoldDB" id="A0AAD7U0F9"/>
<feature type="chain" id="PRO_5041912104" description="Polysaccharide lyase 14 domain-containing protein" evidence="2">
    <location>
        <begin position="21"/>
        <end position="382"/>
    </location>
</feature>
<organism evidence="4 5">
    <name type="scientific">Trametes cubensis</name>
    <dbReference type="NCBI Taxonomy" id="1111947"/>
    <lineage>
        <taxon>Eukaryota</taxon>
        <taxon>Fungi</taxon>
        <taxon>Dikarya</taxon>
        <taxon>Basidiomycota</taxon>
        <taxon>Agaricomycotina</taxon>
        <taxon>Agaricomycetes</taxon>
        <taxon>Polyporales</taxon>
        <taxon>Polyporaceae</taxon>
        <taxon>Trametes</taxon>
    </lineage>
</organism>
<dbReference type="InterPro" id="IPR048958">
    <property type="entry name" value="Polysacc_lyase_14"/>
</dbReference>
<proteinExistence type="predicted"/>
<name>A0AAD7U0F9_9APHY</name>
<comment type="caution">
    <text evidence="4">The sequence shown here is derived from an EMBL/GenBank/DDBJ whole genome shotgun (WGS) entry which is preliminary data.</text>
</comment>
<dbReference type="Pfam" id="PF21294">
    <property type="entry name" value="Polysacc_lyase_14"/>
    <property type="match status" value="1"/>
</dbReference>
<evidence type="ECO:0000256" key="2">
    <source>
        <dbReference type="SAM" id="SignalP"/>
    </source>
</evidence>